<dbReference type="InterPro" id="IPR035940">
    <property type="entry name" value="CAP_sf"/>
</dbReference>
<protein>
    <recommendedName>
        <fullName evidence="2">SLH domain-containing protein</fullName>
    </recommendedName>
</protein>
<feature type="chain" id="PRO_5039344920" description="SLH domain-containing protein" evidence="1">
    <location>
        <begin position="19"/>
        <end position="474"/>
    </location>
</feature>
<organism evidence="3 4">
    <name type="scientific">Ureibacillus massiliensis 4400831 = CIP 108448 = CCUG 49529</name>
    <dbReference type="NCBI Taxonomy" id="1211035"/>
    <lineage>
        <taxon>Bacteria</taxon>
        <taxon>Bacillati</taxon>
        <taxon>Bacillota</taxon>
        <taxon>Bacilli</taxon>
        <taxon>Bacillales</taxon>
        <taxon>Caryophanaceae</taxon>
        <taxon>Ureibacillus</taxon>
    </lineage>
</organism>
<dbReference type="EMBL" id="JPVQ01000023">
    <property type="protein sequence ID" value="KGR90218.1"/>
    <property type="molecule type" value="Genomic_DNA"/>
</dbReference>
<dbReference type="PANTHER" id="PTHR31157:SF1">
    <property type="entry name" value="SCP DOMAIN-CONTAINING PROTEIN"/>
    <property type="match status" value="1"/>
</dbReference>
<feature type="signal peptide" evidence="1">
    <location>
        <begin position="1"/>
        <end position="18"/>
    </location>
</feature>
<comment type="caution">
    <text evidence="3">The sequence shown here is derived from an EMBL/GenBank/DDBJ whole genome shotgun (WGS) entry which is preliminary data.</text>
</comment>
<dbReference type="OrthoDB" id="9783944at2"/>
<dbReference type="SUPFAM" id="SSF55797">
    <property type="entry name" value="PR-1-like"/>
    <property type="match status" value="1"/>
</dbReference>
<dbReference type="Gene3D" id="3.40.33.10">
    <property type="entry name" value="CAP"/>
    <property type="match status" value="1"/>
</dbReference>
<sequence length="474" mass="54821">MKKLFTLFFTALLTISFALVTNANSLAAKDYVDFNEGLYWADEMTWAIDKGVLNGYPTEKKIKPNNTLSEAQFLTMLFRVLNSEELDTYIQNLNTNDWTPQYAMAKKYNLAVSYKNTANWNKPIRRGTVAKLFAESLTGKEMSENEAVQWMYNQNISDGQADRNGDFPKTYDSYLPNSTLTRAQVVVFLYNISTSKQIDQSLKVIERKDVVQEKLNEFSFNGIEINDSIDKVKQIYGEPKRITYNDDGLEIHTYYRNNYDDFLIVGLDESHHVAYLYSNQVYTARYYGLDLLNQESITSIFGKSYSDELTKTTYQGNSVTFYYDTHLQGMPVRALQVKDPNWSLTDANFETSDYLIFDVTNSYRNVYNLKPLKWFEQISNTAYKHSKDMYDNNFFDHTNLQGLDPFDRMAKDGLDSFSYAGENIAMGYTNGIDATEGWMNSKTGHREAILNANFTHLGVGSYHWFYTQNFYTPQ</sequence>
<name>A0A0A3J4Y0_9BACL</name>
<keyword evidence="1" id="KW-0732">Signal</keyword>
<evidence type="ECO:0000256" key="1">
    <source>
        <dbReference type="SAM" id="SignalP"/>
    </source>
</evidence>
<dbReference type="Proteomes" id="UP000030595">
    <property type="component" value="Unassembled WGS sequence"/>
</dbReference>
<dbReference type="PANTHER" id="PTHR31157">
    <property type="entry name" value="SCP DOMAIN-CONTAINING PROTEIN"/>
    <property type="match status" value="1"/>
</dbReference>
<feature type="domain" description="SLH" evidence="2">
    <location>
        <begin position="27"/>
        <end position="91"/>
    </location>
</feature>
<dbReference type="PROSITE" id="PS51272">
    <property type="entry name" value="SLH"/>
    <property type="match status" value="1"/>
</dbReference>
<gene>
    <name evidence="3" type="ORF">CD30_12680</name>
</gene>
<dbReference type="CDD" id="cd05379">
    <property type="entry name" value="CAP_bacterial"/>
    <property type="match status" value="1"/>
</dbReference>
<proteinExistence type="predicted"/>
<dbReference type="Pfam" id="PF14504">
    <property type="entry name" value="CAP_assoc_N"/>
    <property type="match status" value="1"/>
</dbReference>
<dbReference type="InterPro" id="IPR014044">
    <property type="entry name" value="CAP_dom"/>
</dbReference>
<dbReference type="InterPro" id="IPR029410">
    <property type="entry name" value="CAP_assoc"/>
</dbReference>
<evidence type="ECO:0000313" key="3">
    <source>
        <dbReference type="EMBL" id="KGR90218.1"/>
    </source>
</evidence>
<dbReference type="RefSeq" id="WP_052126186.1">
    <property type="nucleotide sequence ID" value="NZ_AVCZ01000023.1"/>
</dbReference>
<reference evidence="3 4" key="1">
    <citation type="submission" date="2014-02" db="EMBL/GenBank/DDBJ databases">
        <title>Draft genome sequence of Lysinibacillus massiliensis CCUG 49529.</title>
        <authorList>
            <person name="Zhang F."/>
            <person name="Wang G."/>
            <person name="Zhang L."/>
        </authorList>
    </citation>
    <scope>NUCLEOTIDE SEQUENCE [LARGE SCALE GENOMIC DNA]</scope>
    <source>
        <strain evidence="3 4">CCUG 49529</strain>
    </source>
</reference>
<evidence type="ECO:0000259" key="2">
    <source>
        <dbReference type="PROSITE" id="PS51272"/>
    </source>
</evidence>
<accession>A0A0A3J4Y0</accession>
<dbReference type="InterPro" id="IPR001119">
    <property type="entry name" value="SLH_dom"/>
</dbReference>
<evidence type="ECO:0000313" key="4">
    <source>
        <dbReference type="Proteomes" id="UP000030595"/>
    </source>
</evidence>
<dbReference type="Pfam" id="PF00188">
    <property type="entry name" value="CAP"/>
    <property type="match status" value="1"/>
</dbReference>
<dbReference type="AlphaFoldDB" id="A0A0A3J4Y0"/>
<keyword evidence="4" id="KW-1185">Reference proteome</keyword>
<dbReference type="Pfam" id="PF00395">
    <property type="entry name" value="SLH"/>
    <property type="match status" value="1"/>
</dbReference>
<dbReference type="eggNOG" id="COG2340">
    <property type="taxonomic scope" value="Bacteria"/>
</dbReference>